<dbReference type="CDD" id="cd00146">
    <property type="entry name" value="PKD"/>
    <property type="match status" value="1"/>
</dbReference>
<proteinExistence type="predicted"/>
<sequence>MKKNLLITLLLVMANLFLFSCSEEDGEPLPTSAIIHFSIAQKQVAFTALAINAKTYLWDFGDGQTSTEANPVHIYTDGGYYTVTLSVTGGTGTVTAESDLAVAVTPYVLLTGGATAENGKTWKLTAAHTKNDRLANSDLTFTIAKGAPAELPTGAFDLFLGMGEVYQDTYTFHYDGGYGHDVKADKAAFSGLVYQMVTTGGAGIVNSGGKDFGLCTGKFTPEAGATFTYVEKEDFVVPTVYGPGGKLTYPGVSTLNFSGKEFLGFIDFQRKVILQDISDKTMRVVMFMAASPDHLPLNTHALVLTFSVVE</sequence>
<dbReference type="InterPro" id="IPR022409">
    <property type="entry name" value="PKD/Chitinase_dom"/>
</dbReference>
<dbReference type="InterPro" id="IPR013783">
    <property type="entry name" value="Ig-like_fold"/>
</dbReference>
<dbReference type="RefSeq" id="WP_343850852.1">
    <property type="nucleotide sequence ID" value="NZ_BAAAFI010000008.1"/>
</dbReference>
<dbReference type="InterPro" id="IPR000601">
    <property type="entry name" value="PKD_dom"/>
</dbReference>
<feature type="domain" description="PKD" evidence="2">
    <location>
        <begin position="55"/>
        <end position="105"/>
    </location>
</feature>
<dbReference type="Gene3D" id="2.60.40.10">
    <property type="entry name" value="Immunoglobulins"/>
    <property type="match status" value="1"/>
</dbReference>
<gene>
    <name evidence="3" type="ORF">GCM10009119_19170</name>
</gene>
<keyword evidence="4" id="KW-1185">Reference proteome</keyword>
<dbReference type="SUPFAM" id="SSF49299">
    <property type="entry name" value="PKD domain"/>
    <property type="match status" value="1"/>
</dbReference>
<evidence type="ECO:0000256" key="1">
    <source>
        <dbReference type="SAM" id="SignalP"/>
    </source>
</evidence>
<comment type="caution">
    <text evidence="3">The sequence shown here is derived from an EMBL/GenBank/DDBJ whole genome shotgun (WGS) entry which is preliminary data.</text>
</comment>
<dbReference type="SMART" id="SM00089">
    <property type="entry name" value="PKD"/>
    <property type="match status" value="1"/>
</dbReference>
<feature type="signal peptide" evidence="1">
    <location>
        <begin position="1"/>
        <end position="20"/>
    </location>
</feature>
<protein>
    <recommendedName>
        <fullName evidence="2">PKD domain-containing protein</fullName>
    </recommendedName>
</protein>
<dbReference type="PROSITE" id="PS50093">
    <property type="entry name" value="PKD"/>
    <property type="match status" value="1"/>
</dbReference>
<feature type="chain" id="PRO_5046727289" description="PKD domain-containing protein" evidence="1">
    <location>
        <begin position="21"/>
        <end position="310"/>
    </location>
</feature>
<dbReference type="InterPro" id="IPR035986">
    <property type="entry name" value="PKD_dom_sf"/>
</dbReference>
<name>A0ABP3YEW5_9BACT</name>
<reference evidence="4" key="1">
    <citation type="journal article" date="2019" name="Int. J. Syst. Evol. Microbiol.">
        <title>The Global Catalogue of Microorganisms (GCM) 10K type strain sequencing project: providing services to taxonomists for standard genome sequencing and annotation.</title>
        <authorList>
            <consortium name="The Broad Institute Genomics Platform"/>
            <consortium name="The Broad Institute Genome Sequencing Center for Infectious Disease"/>
            <person name="Wu L."/>
            <person name="Ma J."/>
        </authorList>
    </citation>
    <scope>NUCLEOTIDE SEQUENCE [LARGE SCALE GENOMIC DNA]</scope>
    <source>
        <strain evidence="4">JCM 16112</strain>
    </source>
</reference>
<accession>A0ABP3YEW5</accession>
<evidence type="ECO:0000313" key="3">
    <source>
        <dbReference type="EMBL" id="GAA0878949.1"/>
    </source>
</evidence>
<dbReference type="Pfam" id="PF18911">
    <property type="entry name" value="PKD_4"/>
    <property type="match status" value="1"/>
</dbReference>
<evidence type="ECO:0000259" key="2">
    <source>
        <dbReference type="PROSITE" id="PS50093"/>
    </source>
</evidence>
<dbReference type="Proteomes" id="UP001500469">
    <property type="component" value="Unassembled WGS sequence"/>
</dbReference>
<evidence type="ECO:0000313" key="4">
    <source>
        <dbReference type="Proteomes" id="UP001500469"/>
    </source>
</evidence>
<keyword evidence="1" id="KW-0732">Signal</keyword>
<dbReference type="PROSITE" id="PS51257">
    <property type="entry name" value="PROKAR_LIPOPROTEIN"/>
    <property type="match status" value="1"/>
</dbReference>
<organism evidence="3 4">
    <name type="scientific">Algoriphagus jejuensis</name>
    <dbReference type="NCBI Taxonomy" id="419934"/>
    <lineage>
        <taxon>Bacteria</taxon>
        <taxon>Pseudomonadati</taxon>
        <taxon>Bacteroidota</taxon>
        <taxon>Cytophagia</taxon>
        <taxon>Cytophagales</taxon>
        <taxon>Cyclobacteriaceae</taxon>
        <taxon>Algoriphagus</taxon>
    </lineage>
</organism>
<dbReference type="EMBL" id="BAAAFI010000008">
    <property type="protein sequence ID" value="GAA0878949.1"/>
    <property type="molecule type" value="Genomic_DNA"/>
</dbReference>